<dbReference type="GO" id="GO:0017004">
    <property type="term" value="P:cytochrome complex assembly"/>
    <property type="evidence" value="ECO:0007669"/>
    <property type="project" value="UniProtKB-KW"/>
</dbReference>
<accession>A0A1I0NZX6</accession>
<keyword evidence="3" id="KW-1015">Disulfide bond</keyword>
<dbReference type="EMBL" id="FOIQ01000003">
    <property type="protein sequence ID" value="SEW07590.1"/>
    <property type="molecule type" value="Genomic_DNA"/>
</dbReference>
<evidence type="ECO:0000313" key="6">
    <source>
        <dbReference type="Proteomes" id="UP000199373"/>
    </source>
</evidence>
<protein>
    <submittedName>
        <fullName evidence="5">Thioredoxin-like</fullName>
    </submittedName>
</protein>
<name>A0A1I0NZX6_9BACT</name>
<dbReference type="GO" id="GO:0030313">
    <property type="term" value="C:cell envelope"/>
    <property type="evidence" value="ECO:0007669"/>
    <property type="project" value="UniProtKB-SubCell"/>
</dbReference>
<evidence type="ECO:0000256" key="3">
    <source>
        <dbReference type="ARBA" id="ARBA00023157"/>
    </source>
</evidence>
<keyword evidence="6" id="KW-1185">Reference proteome</keyword>
<dbReference type="PANTHER" id="PTHR42852">
    <property type="entry name" value="THIOL:DISULFIDE INTERCHANGE PROTEIN DSBE"/>
    <property type="match status" value="1"/>
</dbReference>
<evidence type="ECO:0000256" key="4">
    <source>
        <dbReference type="ARBA" id="ARBA00023284"/>
    </source>
</evidence>
<dbReference type="AlphaFoldDB" id="A0A1I0NZX6"/>
<dbReference type="SUPFAM" id="SSF52833">
    <property type="entry name" value="Thioredoxin-like"/>
    <property type="match status" value="1"/>
</dbReference>
<reference evidence="5 6" key="1">
    <citation type="submission" date="2016-10" db="EMBL/GenBank/DDBJ databases">
        <authorList>
            <person name="de Groot N.N."/>
        </authorList>
    </citation>
    <scope>NUCLEOTIDE SEQUENCE [LARGE SCALE GENOMIC DNA]</scope>
    <source>
        <strain evidence="5 6">TC2-24</strain>
    </source>
</reference>
<evidence type="ECO:0000256" key="2">
    <source>
        <dbReference type="ARBA" id="ARBA00022748"/>
    </source>
</evidence>
<evidence type="ECO:0000256" key="1">
    <source>
        <dbReference type="ARBA" id="ARBA00004196"/>
    </source>
</evidence>
<proteinExistence type="predicted"/>
<evidence type="ECO:0000313" key="5">
    <source>
        <dbReference type="EMBL" id="SEW07590.1"/>
    </source>
</evidence>
<dbReference type="Gene3D" id="3.40.30.10">
    <property type="entry name" value="Glutaredoxin"/>
    <property type="match status" value="1"/>
</dbReference>
<keyword evidence="4" id="KW-0676">Redox-active center</keyword>
<comment type="subcellular location">
    <subcellularLocation>
        <location evidence="1">Cell envelope</location>
    </subcellularLocation>
</comment>
<keyword evidence="2" id="KW-0201">Cytochrome c-type biogenesis</keyword>
<dbReference type="RefSeq" id="WP_091915668.1">
    <property type="nucleotide sequence ID" value="NZ_FOIQ01000003.1"/>
</dbReference>
<dbReference type="InterPro" id="IPR036249">
    <property type="entry name" value="Thioredoxin-like_sf"/>
</dbReference>
<organism evidence="5 6">
    <name type="scientific">Prevotella aff. ruminicola Tc2-24</name>
    <dbReference type="NCBI Taxonomy" id="81582"/>
    <lineage>
        <taxon>Bacteria</taxon>
        <taxon>Pseudomonadati</taxon>
        <taxon>Bacteroidota</taxon>
        <taxon>Bacteroidia</taxon>
        <taxon>Bacteroidales</taxon>
        <taxon>Prevotellaceae</taxon>
        <taxon>Prevotella</taxon>
    </lineage>
</organism>
<gene>
    <name evidence="5" type="ORF">SAMN04487850_1494</name>
</gene>
<dbReference type="PANTHER" id="PTHR42852:SF6">
    <property type="entry name" value="THIOL:DISULFIDE INTERCHANGE PROTEIN DSBE"/>
    <property type="match status" value="1"/>
</dbReference>
<dbReference type="Proteomes" id="UP000199373">
    <property type="component" value="Unassembled WGS sequence"/>
</dbReference>
<sequence length="657" mass="75617">MKKLLSTILLAVIVGAVQAKTYRIIKAPEVTGCVNISQGELKVREVIMRDTATTVLFTMEYPKGMNFVLAKNGYLMDEEGNQYFLHSAEGVALDVGILSPENGQTDFTMHFDPMPKKVQVFDFIEGDVSGAFMVLGIHDKNAKMPAPKGDAIYEELVKTYPYALPEEWFKTDSVTVRGRIEDYDPEQSGFTQMTLFDWDISMKHPERKVINITPNGSFEKTFMVNYPRLLTIQNAKINIDELIPYYAIPNDVNDITVKKNEQGGYEYFYNNGSSKDVERWLKLTYMLYPFSLSNGNVAQANILTERLWQNMMLRLRTTIRHNQFTPLEVNLALCNAQVNIAFSFLDYIMIHKFDVVKQEERDGRRYTVILDSAEWAAINEPKSYPILQRINFDNPMLMAAGNYPILVNRIQYADYVRSRQIPMNAQLNVSVKDANDFLMNGYAAMRELMGTDHDNLMAQTCTYQNMLNFFDSWREYEGYLSDIIPLYQASFTHPYVRLKAEQFYADKMAQQAFSSPLPNTPAAQLIRSLSERYPGRMLFIDFWGTGCGPCRAAIQDSKNLRAEIAKRDDVKLIFIAGERTEEGSNAYKKYVDEWLADEDTICLTNEEFARMQELFGFSGIPFYVTITPDCHLVRDDLKIRSYNSFNEDIQRLKEKLK</sequence>
<dbReference type="InterPro" id="IPR050553">
    <property type="entry name" value="Thioredoxin_ResA/DsbE_sf"/>
</dbReference>